<feature type="domain" description="Sulfatase N-terminal" evidence="3">
    <location>
        <begin position="48"/>
        <end position="347"/>
    </location>
</feature>
<dbReference type="InterPro" id="IPR017850">
    <property type="entry name" value="Alkaline_phosphatase_core_sf"/>
</dbReference>
<gene>
    <name evidence="4" type="primary">betC_16</name>
    <name evidence="4" type="ORF">Pla133_28620</name>
</gene>
<reference evidence="4 5" key="1">
    <citation type="submission" date="2019-02" db="EMBL/GenBank/DDBJ databases">
        <title>Deep-cultivation of Planctomycetes and their phenomic and genomic characterization uncovers novel biology.</title>
        <authorList>
            <person name="Wiegand S."/>
            <person name="Jogler M."/>
            <person name="Boedeker C."/>
            <person name="Pinto D."/>
            <person name="Vollmers J."/>
            <person name="Rivas-Marin E."/>
            <person name="Kohn T."/>
            <person name="Peeters S.H."/>
            <person name="Heuer A."/>
            <person name="Rast P."/>
            <person name="Oberbeckmann S."/>
            <person name="Bunk B."/>
            <person name="Jeske O."/>
            <person name="Meyerdierks A."/>
            <person name="Storesund J.E."/>
            <person name="Kallscheuer N."/>
            <person name="Luecker S."/>
            <person name="Lage O.M."/>
            <person name="Pohl T."/>
            <person name="Merkel B.J."/>
            <person name="Hornburger P."/>
            <person name="Mueller R.-W."/>
            <person name="Bruemmer F."/>
            <person name="Labrenz M."/>
            <person name="Spormann A.M."/>
            <person name="Op den Camp H."/>
            <person name="Overmann J."/>
            <person name="Amann R."/>
            <person name="Jetten M.S.M."/>
            <person name="Mascher T."/>
            <person name="Medema M.H."/>
            <person name="Devos D.P."/>
            <person name="Kaster A.-K."/>
            <person name="Ovreas L."/>
            <person name="Rohde M."/>
            <person name="Galperin M.Y."/>
            <person name="Jogler C."/>
        </authorList>
    </citation>
    <scope>NUCLEOTIDE SEQUENCE [LARGE SCALE GENOMIC DNA]</scope>
    <source>
        <strain evidence="4 5">Pla133</strain>
    </source>
</reference>
<feature type="transmembrane region" description="Helical" evidence="2">
    <location>
        <begin position="12"/>
        <end position="32"/>
    </location>
</feature>
<dbReference type="PROSITE" id="PS51257">
    <property type="entry name" value="PROKAR_LIPOPROTEIN"/>
    <property type="match status" value="1"/>
</dbReference>
<dbReference type="SUPFAM" id="SSF53649">
    <property type="entry name" value="Alkaline phosphatase-like"/>
    <property type="match status" value="1"/>
</dbReference>
<dbReference type="PANTHER" id="PTHR42693:SF33">
    <property type="entry name" value="ARYLSULFATASE"/>
    <property type="match status" value="1"/>
</dbReference>
<dbReference type="EMBL" id="CP036287">
    <property type="protein sequence ID" value="QDU67773.1"/>
    <property type="molecule type" value="Genomic_DNA"/>
</dbReference>
<protein>
    <submittedName>
        <fullName evidence="4">Choline-sulfatase</fullName>
        <ecNumber evidence="4">3.1.6.6</ecNumber>
    </submittedName>
</protein>
<accession>A0A518BLE5</accession>
<evidence type="ECO:0000313" key="4">
    <source>
        <dbReference type="EMBL" id="QDU67773.1"/>
    </source>
</evidence>
<dbReference type="Gene3D" id="3.30.1120.10">
    <property type="match status" value="1"/>
</dbReference>
<keyword evidence="2" id="KW-1133">Transmembrane helix</keyword>
<proteinExistence type="inferred from homology"/>
<dbReference type="RefSeq" id="WP_145066225.1">
    <property type="nucleotide sequence ID" value="NZ_CP036287.1"/>
</dbReference>
<keyword evidence="5" id="KW-1185">Reference proteome</keyword>
<evidence type="ECO:0000256" key="2">
    <source>
        <dbReference type="SAM" id="Phobius"/>
    </source>
</evidence>
<dbReference type="CDD" id="cd16148">
    <property type="entry name" value="sulfatase_like"/>
    <property type="match status" value="1"/>
</dbReference>
<evidence type="ECO:0000259" key="3">
    <source>
        <dbReference type="Pfam" id="PF00884"/>
    </source>
</evidence>
<keyword evidence="2" id="KW-0472">Membrane</keyword>
<organism evidence="4 5">
    <name type="scientific">Engelhardtia mirabilis</name>
    <dbReference type="NCBI Taxonomy" id="2528011"/>
    <lineage>
        <taxon>Bacteria</taxon>
        <taxon>Pseudomonadati</taxon>
        <taxon>Planctomycetota</taxon>
        <taxon>Planctomycetia</taxon>
        <taxon>Planctomycetia incertae sedis</taxon>
        <taxon>Engelhardtia</taxon>
    </lineage>
</organism>
<evidence type="ECO:0000313" key="5">
    <source>
        <dbReference type="Proteomes" id="UP000316921"/>
    </source>
</evidence>
<dbReference type="EC" id="3.1.6.6" evidence="4"/>
<dbReference type="GO" id="GO:0047753">
    <property type="term" value="F:choline-sulfatase activity"/>
    <property type="evidence" value="ECO:0007669"/>
    <property type="project" value="UniProtKB-EC"/>
</dbReference>
<dbReference type="Gene3D" id="3.40.720.10">
    <property type="entry name" value="Alkaline Phosphatase, subunit A"/>
    <property type="match status" value="1"/>
</dbReference>
<dbReference type="GO" id="GO:0004065">
    <property type="term" value="F:arylsulfatase activity"/>
    <property type="evidence" value="ECO:0007669"/>
    <property type="project" value="TreeGrafter"/>
</dbReference>
<dbReference type="AlphaFoldDB" id="A0A518BLE5"/>
<comment type="similarity">
    <text evidence="1">Belongs to the sulfatase family.</text>
</comment>
<dbReference type="KEGG" id="pbap:Pla133_28620"/>
<evidence type="ECO:0000256" key="1">
    <source>
        <dbReference type="ARBA" id="ARBA00008779"/>
    </source>
</evidence>
<dbReference type="Pfam" id="PF00884">
    <property type="entry name" value="Sulfatase"/>
    <property type="match status" value="1"/>
</dbReference>
<dbReference type="InterPro" id="IPR000917">
    <property type="entry name" value="Sulfatase_N"/>
</dbReference>
<dbReference type="InterPro" id="IPR050738">
    <property type="entry name" value="Sulfatase"/>
</dbReference>
<sequence length="472" mass="52050">MSFALRIVVDRVAGRTTAIAAGAIALALGLVACGGTSAPIEPGAYAGKNVIVTLVDAASAAHMSVYGYERPTTPFLEELARQAIVFDDVTASAPYTLASVASLMVGEHVDVHRVAIAGDPLPTDVGLLAEGFDQAGYRSLALSTNAHVHERFGFARGFEQFDYIDPLVGSTPFHQVPELLLEKLDAFLEQPRERPFFAYVHLMPPHAPYDPPPDLRGLFADGSEGREGDLDFLIALSAGVRRPTPQERQRVCDLYDGGMRYADRILARIAASLERSGVLEETLWVVLSDHGEAFGEQGIWQHSKLVQERMLRVPLILRLPGAAHGGQHVAEPVSLVDIHPTLVELCGLDLDPRSTSVSLLPLIDGRELPRRPALIARTAGPGPLTSIRRGRWKATYRSQERTWLLHDVEADFDERDDRSADEPEVLLELQAELQAWWQRWRPTAASRQRIELTDELRAHLEALGYRDLPEDE</sequence>
<dbReference type="PANTHER" id="PTHR42693">
    <property type="entry name" value="ARYLSULFATASE FAMILY MEMBER"/>
    <property type="match status" value="1"/>
</dbReference>
<keyword evidence="4" id="KW-0378">Hydrolase</keyword>
<keyword evidence="2" id="KW-0812">Transmembrane</keyword>
<name>A0A518BLE5_9BACT</name>
<dbReference type="Proteomes" id="UP000316921">
    <property type="component" value="Chromosome"/>
</dbReference>